<keyword evidence="3" id="KW-0813">Transport</keyword>
<organism evidence="10 11">
    <name type="scientific">Enterococcus alcedinis</name>
    <dbReference type="NCBI Taxonomy" id="1274384"/>
    <lineage>
        <taxon>Bacteria</taxon>
        <taxon>Bacillati</taxon>
        <taxon>Bacillota</taxon>
        <taxon>Bacilli</taxon>
        <taxon>Lactobacillales</taxon>
        <taxon>Enterococcaceae</taxon>
        <taxon>Enterococcus</taxon>
    </lineage>
</organism>
<dbReference type="GO" id="GO:0042626">
    <property type="term" value="F:ATPase-coupled transmembrane transporter activity"/>
    <property type="evidence" value="ECO:0007669"/>
    <property type="project" value="TreeGrafter"/>
</dbReference>
<dbReference type="InterPro" id="IPR050095">
    <property type="entry name" value="ECF_ABC_transporter_ATP-bd"/>
</dbReference>
<keyword evidence="6 10" id="KW-0067">ATP-binding</keyword>
<dbReference type="PROSITE" id="PS50893">
    <property type="entry name" value="ABC_TRANSPORTER_2"/>
    <property type="match status" value="1"/>
</dbReference>
<dbReference type="EMBL" id="BMDT01000009">
    <property type="protein sequence ID" value="GGI66211.1"/>
    <property type="molecule type" value="Genomic_DNA"/>
</dbReference>
<comment type="similarity">
    <text evidence="2">Belongs to the ABC transporter superfamily.</text>
</comment>
<evidence type="ECO:0000313" key="10">
    <source>
        <dbReference type="EMBL" id="GGI66211.1"/>
    </source>
</evidence>
<dbReference type="GO" id="GO:0043190">
    <property type="term" value="C:ATP-binding cassette (ABC) transporter complex"/>
    <property type="evidence" value="ECO:0007669"/>
    <property type="project" value="TreeGrafter"/>
</dbReference>
<sequence length="218" mass="24748">MTLLCINDLSYQVDTQKILSHIDLQVEENDWLMITGPSGGGKSTLLKLIASLLTPTSGSIIYQNKNQKEYETTTYRKEVSYCFQNPTLFGETVYDNLLFPFTIRELPYDEVKVKHALQLVALTDDFITKKITELSGGERQRIALLRNLLFLPKILLLDEVTVGLDSENKQIVHDLLEQVHQQGVTILQISHDTEELATATHTIFLQEGGLLNESTRRQ</sequence>
<evidence type="ECO:0000256" key="4">
    <source>
        <dbReference type="ARBA" id="ARBA00022475"/>
    </source>
</evidence>
<evidence type="ECO:0000256" key="3">
    <source>
        <dbReference type="ARBA" id="ARBA00022448"/>
    </source>
</evidence>
<dbReference type="CDD" id="cd03225">
    <property type="entry name" value="ABC_cobalt_CbiO_domain1"/>
    <property type="match status" value="1"/>
</dbReference>
<dbReference type="InterPro" id="IPR027417">
    <property type="entry name" value="P-loop_NTPase"/>
</dbReference>
<evidence type="ECO:0000313" key="11">
    <source>
        <dbReference type="Proteomes" id="UP000622610"/>
    </source>
</evidence>
<evidence type="ECO:0000256" key="1">
    <source>
        <dbReference type="ARBA" id="ARBA00004202"/>
    </source>
</evidence>
<dbReference type="InterPro" id="IPR017871">
    <property type="entry name" value="ABC_transporter-like_CS"/>
</dbReference>
<dbReference type="GO" id="GO:0005524">
    <property type="term" value="F:ATP binding"/>
    <property type="evidence" value="ECO:0007669"/>
    <property type="project" value="UniProtKB-KW"/>
</dbReference>
<dbReference type="InterPro" id="IPR015856">
    <property type="entry name" value="ABC_transpr_CbiO/EcfA_su"/>
</dbReference>
<dbReference type="InterPro" id="IPR003439">
    <property type="entry name" value="ABC_transporter-like_ATP-bd"/>
</dbReference>
<dbReference type="Proteomes" id="UP000622610">
    <property type="component" value="Unassembled WGS sequence"/>
</dbReference>
<keyword evidence="4" id="KW-1003">Cell membrane</keyword>
<reference evidence="10" key="2">
    <citation type="submission" date="2020-09" db="EMBL/GenBank/DDBJ databases">
        <authorList>
            <person name="Sun Q."/>
            <person name="Sedlacek I."/>
        </authorList>
    </citation>
    <scope>NUCLEOTIDE SEQUENCE</scope>
    <source>
        <strain evidence="10">CCM 8433</strain>
    </source>
</reference>
<dbReference type="Pfam" id="PF00005">
    <property type="entry name" value="ABC_tran"/>
    <property type="match status" value="1"/>
</dbReference>
<evidence type="ECO:0000256" key="6">
    <source>
        <dbReference type="ARBA" id="ARBA00022840"/>
    </source>
</evidence>
<dbReference type="AlphaFoldDB" id="A0A917JG72"/>
<reference evidence="10" key="1">
    <citation type="journal article" date="2014" name="Int. J. Syst. Evol. Microbiol.">
        <title>Complete genome sequence of Corynebacterium casei LMG S-19264T (=DSM 44701T), isolated from a smear-ripened cheese.</title>
        <authorList>
            <consortium name="US DOE Joint Genome Institute (JGI-PGF)"/>
            <person name="Walter F."/>
            <person name="Albersmeier A."/>
            <person name="Kalinowski J."/>
            <person name="Ruckert C."/>
        </authorList>
    </citation>
    <scope>NUCLEOTIDE SEQUENCE</scope>
    <source>
        <strain evidence="10">CCM 8433</strain>
    </source>
</reference>
<dbReference type="Gene3D" id="3.40.50.300">
    <property type="entry name" value="P-loop containing nucleotide triphosphate hydrolases"/>
    <property type="match status" value="1"/>
</dbReference>
<evidence type="ECO:0000256" key="5">
    <source>
        <dbReference type="ARBA" id="ARBA00022741"/>
    </source>
</evidence>
<keyword evidence="8" id="KW-0472">Membrane</keyword>
<dbReference type="PANTHER" id="PTHR43553">
    <property type="entry name" value="HEAVY METAL TRANSPORTER"/>
    <property type="match status" value="1"/>
</dbReference>
<feature type="domain" description="ABC transporter" evidence="9">
    <location>
        <begin position="4"/>
        <end position="218"/>
    </location>
</feature>
<name>A0A917JG72_9ENTE</name>
<evidence type="ECO:0000259" key="9">
    <source>
        <dbReference type="PROSITE" id="PS50893"/>
    </source>
</evidence>
<keyword evidence="7" id="KW-1278">Translocase</keyword>
<accession>A0A917JG72</accession>
<comment type="caution">
    <text evidence="10">The sequence shown here is derived from an EMBL/GenBank/DDBJ whole genome shotgun (WGS) entry which is preliminary data.</text>
</comment>
<evidence type="ECO:0000256" key="7">
    <source>
        <dbReference type="ARBA" id="ARBA00022967"/>
    </source>
</evidence>
<proteinExistence type="inferred from homology"/>
<evidence type="ECO:0000256" key="8">
    <source>
        <dbReference type="ARBA" id="ARBA00023136"/>
    </source>
</evidence>
<dbReference type="RefSeq" id="WP_188368044.1">
    <property type="nucleotide sequence ID" value="NZ_BMDT01000009.1"/>
</dbReference>
<gene>
    <name evidence="10" type="ORF">GCM10011482_18650</name>
</gene>
<protein>
    <submittedName>
        <fullName evidence="10">ABC transporter ATP-binding protein</fullName>
    </submittedName>
</protein>
<evidence type="ECO:0000256" key="2">
    <source>
        <dbReference type="ARBA" id="ARBA00005417"/>
    </source>
</evidence>
<dbReference type="SMART" id="SM00382">
    <property type="entry name" value="AAA"/>
    <property type="match status" value="1"/>
</dbReference>
<dbReference type="GO" id="GO:0016887">
    <property type="term" value="F:ATP hydrolysis activity"/>
    <property type="evidence" value="ECO:0007669"/>
    <property type="project" value="InterPro"/>
</dbReference>
<dbReference type="InterPro" id="IPR003593">
    <property type="entry name" value="AAA+_ATPase"/>
</dbReference>
<comment type="subcellular location">
    <subcellularLocation>
        <location evidence="1">Cell membrane</location>
        <topology evidence="1">Peripheral membrane protein</topology>
    </subcellularLocation>
</comment>
<keyword evidence="11" id="KW-1185">Reference proteome</keyword>
<dbReference type="SUPFAM" id="SSF52540">
    <property type="entry name" value="P-loop containing nucleoside triphosphate hydrolases"/>
    <property type="match status" value="1"/>
</dbReference>
<dbReference type="PROSITE" id="PS00211">
    <property type="entry name" value="ABC_TRANSPORTER_1"/>
    <property type="match status" value="1"/>
</dbReference>
<keyword evidence="5" id="KW-0547">Nucleotide-binding</keyword>